<accession>A0A9J7LWU8</accession>
<organism evidence="3 4">
    <name type="scientific">Branchiostoma floridae</name>
    <name type="common">Florida lancelet</name>
    <name type="synonym">Amphioxus</name>
    <dbReference type="NCBI Taxonomy" id="7739"/>
    <lineage>
        <taxon>Eukaryota</taxon>
        <taxon>Metazoa</taxon>
        <taxon>Chordata</taxon>
        <taxon>Cephalochordata</taxon>
        <taxon>Leptocardii</taxon>
        <taxon>Amphioxiformes</taxon>
        <taxon>Branchiostomatidae</taxon>
        <taxon>Branchiostoma</taxon>
    </lineage>
</organism>
<dbReference type="GO" id="GO:0016020">
    <property type="term" value="C:membrane"/>
    <property type="evidence" value="ECO:0000318"/>
    <property type="project" value="GO_Central"/>
</dbReference>
<protein>
    <submittedName>
        <fullName evidence="4">Uncharacterized protein LOC118424283</fullName>
    </submittedName>
</protein>
<dbReference type="InterPro" id="IPR033438">
    <property type="entry name" value="MOLO1"/>
</dbReference>
<feature type="signal peptide" evidence="2">
    <location>
        <begin position="1"/>
        <end position="30"/>
    </location>
</feature>
<dbReference type="OMA" id="ICFFSMY"/>
<keyword evidence="2" id="KW-0732">Signal</keyword>
<feature type="transmembrane region" description="Helical" evidence="1">
    <location>
        <begin position="190"/>
        <end position="215"/>
    </location>
</feature>
<proteinExistence type="predicted"/>
<keyword evidence="1" id="KW-0812">Transmembrane</keyword>
<sequence>MANTSHSSNSPRTMWLLLLFLVGCSFVSNAQEDPGWTPGKYPNPSRQPRLCGRVNRTSSFVCDPDGILTRTEADHLDLLLFTTLRDTPCPCETCPGENDGYNIAVALMKRMSKSGIAASSPRVRAQGFAMYLRAIAWDYGTCNEGVVILVSTEDRQIYTATGATAREKLIDAIVDNIYVETREYFTTGRWAAGVSVKGVALELVVAIISMTIGTIRVITVEGIMTEGVVVVVIAAVVVVVIVGVVGAGEDSNITRNVTVAQLVSAS</sequence>
<dbReference type="AlphaFoldDB" id="A0A9J7LWU8"/>
<dbReference type="GO" id="GO:0005892">
    <property type="term" value="C:acetylcholine-gated channel complex"/>
    <property type="evidence" value="ECO:0007669"/>
    <property type="project" value="InterPro"/>
</dbReference>
<dbReference type="Gene3D" id="3.10.310.50">
    <property type="match status" value="1"/>
</dbReference>
<dbReference type="Proteomes" id="UP000001554">
    <property type="component" value="Chromosome 10"/>
</dbReference>
<dbReference type="PANTHER" id="PTHR33748:SF5">
    <property type="entry name" value="GROUND-LIKE DOMAIN-CONTAINING PROTEIN"/>
    <property type="match status" value="1"/>
</dbReference>
<dbReference type="Pfam" id="PF17175">
    <property type="entry name" value="MOLO1"/>
    <property type="match status" value="1"/>
</dbReference>
<dbReference type="KEGG" id="bfo:118424283"/>
<keyword evidence="3" id="KW-1185">Reference proteome</keyword>
<dbReference type="RefSeq" id="XP_035688720.1">
    <property type="nucleotide sequence ID" value="XM_035832827.1"/>
</dbReference>
<dbReference type="GeneID" id="118424283"/>
<evidence type="ECO:0000313" key="3">
    <source>
        <dbReference type="Proteomes" id="UP000001554"/>
    </source>
</evidence>
<dbReference type="OrthoDB" id="8062037at2759"/>
<keyword evidence="1" id="KW-1133">Transmembrane helix</keyword>
<reference evidence="4" key="2">
    <citation type="submission" date="2025-08" db="UniProtKB">
        <authorList>
            <consortium name="RefSeq"/>
        </authorList>
    </citation>
    <scope>IDENTIFICATION</scope>
    <source>
        <strain evidence="4">S238N-H82</strain>
        <tissue evidence="4">Testes</tissue>
    </source>
</reference>
<gene>
    <name evidence="4" type="primary">LOC118424283</name>
</gene>
<reference evidence="3" key="1">
    <citation type="journal article" date="2020" name="Nat. Ecol. Evol.">
        <title>Deeply conserved synteny resolves early events in vertebrate evolution.</title>
        <authorList>
            <person name="Simakov O."/>
            <person name="Marletaz F."/>
            <person name="Yue J.X."/>
            <person name="O'Connell B."/>
            <person name="Jenkins J."/>
            <person name="Brandt A."/>
            <person name="Calef R."/>
            <person name="Tung C.H."/>
            <person name="Huang T.K."/>
            <person name="Schmutz J."/>
            <person name="Satoh N."/>
            <person name="Yu J.K."/>
            <person name="Putnam N.H."/>
            <person name="Green R.E."/>
            <person name="Rokhsar D.S."/>
        </authorList>
    </citation>
    <scope>NUCLEOTIDE SEQUENCE [LARGE SCALE GENOMIC DNA]</scope>
    <source>
        <strain evidence="3">S238N-H82</strain>
    </source>
</reference>
<evidence type="ECO:0000256" key="2">
    <source>
        <dbReference type="SAM" id="SignalP"/>
    </source>
</evidence>
<feature type="transmembrane region" description="Helical" evidence="1">
    <location>
        <begin position="227"/>
        <end position="247"/>
    </location>
</feature>
<evidence type="ECO:0000256" key="1">
    <source>
        <dbReference type="SAM" id="Phobius"/>
    </source>
</evidence>
<feature type="chain" id="PRO_5039926553" evidence="2">
    <location>
        <begin position="31"/>
        <end position="266"/>
    </location>
</feature>
<keyword evidence="1" id="KW-0472">Membrane</keyword>
<name>A0A9J7LWU8_BRAFL</name>
<dbReference type="PANTHER" id="PTHR33748">
    <property type="entry name" value="PROTEIN CBG04600"/>
    <property type="match status" value="1"/>
</dbReference>
<evidence type="ECO:0000313" key="4">
    <source>
        <dbReference type="RefSeq" id="XP_035688720.1"/>
    </source>
</evidence>